<evidence type="ECO:0000313" key="4">
    <source>
        <dbReference type="EMBL" id="CAE0043890.1"/>
    </source>
</evidence>
<evidence type="ECO:0000256" key="2">
    <source>
        <dbReference type="SAM" id="MobiDB-lite"/>
    </source>
</evidence>
<feature type="compositionally biased region" description="Low complexity" evidence="2">
    <location>
        <begin position="250"/>
        <end position="271"/>
    </location>
</feature>
<evidence type="ECO:0000256" key="1">
    <source>
        <dbReference type="SAM" id="Coils"/>
    </source>
</evidence>
<sequence>MRFTSFSMNDEGIREVASKGSVGQAKAENPIAEVDEGKLAETLEEQMKELVALKKYRRESAVVDWYPRDLENVYLAARSSSSLTEAREKIRKIRLRKELEAVLDWESDGGMIRALGQYDPSRIPPHPELPFFRSLQWIADRRTYFRAAGFFIGVSLCVFGYVAVTSPVARKASQPRLTVCPPSGCSSLFSFREVSRSRQARDKCSREVTILEEETKELNEKLQRANDRLVHGIPALLADLKEVPKEEPSGRGIFSVFSGSSGDSQDSNDLGPVRKWVERALADSASPVDSAGDVGRDGNVDTSSSPPLI</sequence>
<gene>
    <name evidence="4" type="ORF">RMAR00112_LOCUS11865</name>
</gene>
<feature type="region of interest" description="Disordered" evidence="2">
    <location>
        <begin position="246"/>
        <end position="309"/>
    </location>
</feature>
<dbReference type="EMBL" id="HBHW01015486">
    <property type="protein sequence ID" value="CAE0043890.1"/>
    <property type="molecule type" value="Transcribed_RNA"/>
</dbReference>
<keyword evidence="3" id="KW-0472">Membrane</keyword>
<protein>
    <submittedName>
        <fullName evidence="4">Uncharacterized protein</fullName>
    </submittedName>
</protein>
<keyword evidence="3" id="KW-0812">Transmembrane</keyword>
<organism evidence="4">
    <name type="scientific">Rhodosorus marinus</name>
    <dbReference type="NCBI Taxonomy" id="101924"/>
    <lineage>
        <taxon>Eukaryota</taxon>
        <taxon>Rhodophyta</taxon>
        <taxon>Stylonematophyceae</taxon>
        <taxon>Stylonematales</taxon>
        <taxon>Stylonemataceae</taxon>
        <taxon>Rhodosorus</taxon>
    </lineage>
</organism>
<keyword evidence="1" id="KW-0175">Coiled coil</keyword>
<feature type="transmembrane region" description="Helical" evidence="3">
    <location>
        <begin position="143"/>
        <end position="164"/>
    </location>
</feature>
<dbReference type="AlphaFoldDB" id="A0A7S2ZMN4"/>
<proteinExistence type="predicted"/>
<name>A0A7S2ZMN4_9RHOD</name>
<accession>A0A7S2ZMN4</accession>
<evidence type="ECO:0000256" key="3">
    <source>
        <dbReference type="SAM" id="Phobius"/>
    </source>
</evidence>
<keyword evidence="3" id="KW-1133">Transmembrane helix</keyword>
<reference evidence="4" key="1">
    <citation type="submission" date="2021-01" db="EMBL/GenBank/DDBJ databases">
        <authorList>
            <person name="Corre E."/>
            <person name="Pelletier E."/>
            <person name="Niang G."/>
            <person name="Scheremetjew M."/>
            <person name="Finn R."/>
            <person name="Kale V."/>
            <person name="Holt S."/>
            <person name="Cochrane G."/>
            <person name="Meng A."/>
            <person name="Brown T."/>
            <person name="Cohen L."/>
        </authorList>
    </citation>
    <scope>NUCLEOTIDE SEQUENCE</scope>
    <source>
        <strain evidence="4">CCMP 769</strain>
    </source>
</reference>
<feature type="compositionally biased region" description="Polar residues" evidence="2">
    <location>
        <begin position="300"/>
        <end position="309"/>
    </location>
</feature>
<feature type="coiled-coil region" evidence="1">
    <location>
        <begin position="201"/>
        <end position="228"/>
    </location>
</feature>